<evidence type="ECO:0000313" key="10">
    <source>
        <dbReference type="EMBL" id="CAJ0579452.1"/>
    </source>
</evidence>
<dbReference type="SUPFAM" id="SSF46565">
    <property type="entry name" value="Chaperone J-domain"/>
    <property type="match status" value="1"/>
</dbReference>
<keyword evidence="11" id="KW-1185">Reference proteome</keyword>
<evidence type="ECO:0000259" key="9">
    <source>
        <dbReference type="PROSITE" id="PS50076"/>
    </source>
</evidence>
<gene>
    <name evidence="10" type="ORF">MSPICULIGERA_LOCUS17670</name>
</gene>
<dbReference type="SMART" id="SM00271">
    <property type="entry name" value="DnaJ"/>
    <property type="match status" value="1"/>
</dbReference>
<dbReference type="GO" id="GO:0005789">
    <property type="term" value="C:endoplasmic reticulum membrane"/>
    <property type="evidence" value="ECO:0007669"/>
    <property type="project" value="TreeGrafter"/>
</dbReference>
<accession>A0AA36G527</accession>
<dbReference type="InterPro" id="IPR001623">
    <property type="entry name" value="DnaJ_domain"/>
</dbReference>
<sequence length="319" mass="38094">MLSQTILTLFLGLAYLSQQVESVGFAEELYCGLENCYDVLEIDRGEFDKQKLSKLYRTAAKKHHPDRVRTSDPEVKAEAEKKFRLIATAYETLKDDEVREEYNYYLDHPEERFYNYYQYYRRRAAPKVDLRLVILGTIAAISVFQYWSAKSKYAEALSYALTVGKFRNQAIAEGVQRGKKVASTPKFPFRGGYKRESIYDTLIWQCIVLPLNTYHYIIWYIKWTMKYTVRREEYDEEAKLYLIRKHMGMGENQFNCLSDAEHYEFLDEELWVKANYDEWKKLKDQEEREKLAKSGKYKRYKRWLKNNEGSTISFLDEED</sequence>
<keyword evidence="4 7" id="KW-0472">Membrane</keyword>
<keyword evidence="2 7" id="KW-0812">Transmembrane</keyword>
<dbReference type="PANTHER" id="PTHR44176:SF1">
    <property type="entry name" value="DNAJ HOMOLOG SUBFAMILY C MEMBER 25"/>
    <property type="match status" value="1"/>
</dbReference>
<dbReference type="PRINTS" id="PR00625">
    <property type="entry name" value="JDOMAIN"/>
</dbReference>
<dbReference type="Proteomes" id="UP001177023">
    <property type="component" value="Unassembled WGS sequence"/>
</dbReference>
<organism evidence="10 11">
    <name type="scientific">Mesorhabditis spiculigera</name>
    <dbReference type="NCBI Taxonomy" id="96644"/>
    <lineage>
        <taxon>Eukaryota</taxon>
        <taxon>Metazoa</taxon>
        <taxon>Ecdysozoa</taxon>
        <taxon>Nematoda</taxon>
        <taxon>Chromadorea</taxon>
        <taxon>Rhabditida</taxon>
        <taxon>Rhabditina</taxon>
        <taxon>Rhabditomorpha</taxon>
        <taxon>Rhabditoidea</taxon>
        <taxon>Rhabditidae</taxon>
        <taxon>Mesorhabditinae</taxon>
        <taxon>Mesorhabditis</taxon>
    </lineage>
</organism>
<keyword evidence="5" id="KW-0143">Chaperone</keyword>
<dbReference type="InterPro" id="IPR044632">
    <property type="entry name" value="DNAJC25-like"/>
</dbReference>
<dbReference type="Gene3D" id="1.10.287.110">
    <property type="entry name" value="DnaJ domain"/>
    <property type="match status" value="1"/>
</dbReference>
<dbReference type="PANTHER" id="PTHR44176">
    <property type="entry name" value="DNAJ HOMOLOG SUBFAMILY C MEMBER 25"/>
    <property type="match status" value="1"/>
</dbReference>
<keyword evidence="8" id="KW-0732">Signal</keyword>
<dbReference type="InterPro" id="IPR018253">
    <property type="entry name" value="DnaJ_domain_CS"/>
</dbReference>
<evidence type="ECO:0000256" key="2">
    <source>
        <dbReference type="ARBA" id="ARBA00022692"/>
    </source>
</evidence>
<evidence type="ECO:0000256" key="4">
    <source>
        <dbReference type="ARBA" id="ARBA00023136"/>
    </source>
</evidence>
<reference evidence="10" key="1">
    <citation type="submission" date="2023-06" db="EMBL/GenBank/DDBJ databases">
        <authorList>
            <person name="Delattre M."/>
        </authorList>
    </citation>
    <scope>NUCLEOTIDE SEQUENCE</scope>
    <source>
        <strain evidence="10">AF72</strain>
    </source>
</reference>
<dbReference type="CDD" id="cd06257">
    <property type="entry name" value="DnaJ"/>
    <property type="match status" value="1"/>
</dbReference>
<evidence type="ECO:0000256" key="6">
    <source>
        <dbReference type="ARBA" id="ARBA00024193"/>
    </source>
</evidence>
<evidence type="ECO:0000256" key="1">
    <source>
        <dbReference type="ARBA" id="ARBA00004141"/>
    </source>
</evidence>
<evidence type="ECO:0000256" key="7">
    <source>
        <dbReference type="SAM" id="Phobius"/>
    </source>
</evidence>
<comment type="similarity">
    <text evidence="6">Belongs to the DNAJC25 family.</text>
</comment>
<name>A0AA36G527_9BILA</name>
<evidence type="ECO:0000256" key="3">
    <source>
        <dbReference type="ARBA" id="ARBA00022989"/>
    </source>
</evidence>
<comment type="caution">
    <text evidence="10">The sequence shown here is derived from an EMBL/GenBank/DDBJ whole genome shotgun (WGS) entry which is preliminary data.</text>
</comment>
<feature type="domain" description="J" evidence="9">
    <location>
        <begin position="35"/>
        <end position="106"/>
    </location>
</feature>
<evidence type="ECO:0000256" key="8">
    <source>
        <dbReference type="SAM" id="SignalP"/>
    </source>
</evidence>
<feature type="signal peptide" evidence="8">
    <location>
        <begin position="1"/>
        <end position="22"/>
    </location>
</feature>
<proteinExistence type="inferred from homology"/>
<dbReference type="Pfam" id="PF00226">
    <property type="entry name" value="DnaJ"/>
    <property type="match status" value="1"/>
</dbReference>
<evidence type="ECO:0000256" key="5">
    <source>
        <dbReference type="ARBA" id="ARBA00023186"/>
    </source>
</evidence>
<feature type="chain" id="PRO_5041200408" description="J domain-containing protein" evidence="8">
    <location>
        <begin position="23"/>
        <end position="319"/>
    </location>
</feature>
<dbReference type="AlphaFoldDB" id="A0AA36G527"/>
<feature type="transmembrane region" description="Helical" evidence="7">
    <location>
        <begin position="202"/>
        <end position="221"/>
    </location>
</feature>
<comment type="subcellular location">
    <subcellularLocation>
        <location evidence="1">Membrane</location>
        <topology evidence="1">Multi-pass membrane protein</topology>
    </subcellularLocation>
</comment>
<dbReference type="PROSITE" id="PS50076">
    <property type="entry name" value="DNAJ_2"/>
    <property type="match status" value="1"/>
</dbReference>
<dbReference type="FunFam" id="1.10.287.110:FF:000036">
    <property type="entry name" value="dnaJ homolog subfamily C member 25"/>
    <property type="match status" value="1"/>
</dbReference>
<dbReference type="GO" id="GO:0006457">
    <property type="term" value="P:protein folding"/>
    <property type="evidence" value="ECO:0007669"/>
    <property type="project" value="InterPro"/>
</dbReference>
<dbReference type="EMBL" id="CATQJA010002657">
    <property type="protein sequence ID" value="CAJ0579452.1"/>
    <property type="molecule type" value="Genomic_DNA"/>
</dbReference>
<dbReference type="PROSITE" id="PS00636">
    <property type="entry name" value="DNAJ_1"/>
    <property type="match status" value="1"/>
</dbReference>
<feature type="non-terminal residue" evidence="10">
    <location>
        <position position="319"/>
    </location>
</feature>
<protein>
    <recommendedName>
        <fullName evidence="9">J domain-containing protein</fullName>
    </recommendedName>
</protein>
<dbReference type="InterPro" id="IPR036869">
    <property type="entry name" value="J_dom_sf"/>
</dbReference>
<keyword evidence="3 7" id="KW-1133">Transmembrane helix</keyword>
<evidence type="ECO:0000313" key="11">
    <source>
        <dbReference type="Proteomes" id="UP001177023"/>
    </source>
</evidence>